<feature type="region of interest" description="Disordered" evidence="12">
    <location>
        <begin position="310"/>
        <end position="350"/>
    </location>
</feature>
<dbReference type="InterPro" id="IPR047223">
    <property type="entry name" value="CA_gamma_LbH"/>
</dbReference>
<feature type="region of interest" description="Disordered" evidence="12">
    <location>
        <begin position="428"/>
        <end position="467"/>
    </location>
</feature>
<dbReference type="GO" id="GO:0046872">
    <property type="term" value="F:metal ion binding"/>
    <property type="evidence" value="ECO:0007669"/>
    <property type="project" value="UniProtKB-KW"/>
</dbReference>
<dbReference type="PATRIC" id="fig|1618023.3.peg.1514"/>
<dbReference type="PANTHER" id="PTHR43360:SF1">
    <property type="entry name" value="CARBOXYSOME ASSEMBLY PROTEIN CCMM"/>
    <property type="match status" value="1"/>
</dbReference>
<gene>
    <name evidence="14" type="ORF">UH38_01375</name>
</gene>
<comment type="caution">
    <text evidence="14">The sequence shown here is derived from an EMBL/GenBank/DDBJ whole genome shotgun (WGS) entry which is preliminary data.</text>
</comment>
<dbReference type="OrthoDB" id="9803036at2"/>
<feature type="binding site" description="in other chain" evidence="10">
    <location>
        <position position="106"/>
    </location>
    <ligand>
        <name>Zn(2+)</name>
        <dbReference type="ChEBI" id="CHEBI:29105"/>
        <note>ligand shared between two neighboring subunits</note>
    </ligand>
</feature>
<keyword evidence="15" id="KW-1185">Reference proteome</keyword>
<dbReference type="SMART" id="SM00961">
    <property type="entry name" value="RuBisCO_small"/>
    <property type="match status" value="3"/>
</dbReference>
<dbReference type="GO" id="GO:0015977">
    <property type="term" value="P:carbon fixation"/>
    <property type="evidence" value="ECO:0007669"/>
    <property type="project" value="UniProtKB-KW"/>
</dbReference>
<dbReference type="InterPro" id="IPR011004">
    <property type="entry name" value="Trimer_LpxA-like_sf"/>
</dbReference>
<proteinExistence type="inferred from homology"/>
<evidence type="ECO:0000256" key="10">
    <source>
        <dbReference type="PIRSR" id="PIRSR037250-51"/>
    </source>
</evidence>
<dbReference type="Proteomes" id="UP000032452">
    <property type="component" value="Unassembled WGS sequence"/>
</dbReference>
<keyword evidence="1" id="KW-0602">Photosynthesis</keyword>
<dbReference type="SUPFAM" id="SSF51161">
    <property type="entry name" value="Trimeric LpxA-like enzymes"/>
    <property type="match status" value="1"/>
</dbReference>
<evidence type="ECO:0000256" key="3">
    <source>
        <dbReference type="ARBA" id="ARBA00023300"/>
    </source>
</evidence>
<dbReference type="InterPro" id="IPR036385">
    <property type="entry name" value="RuBisCO_ssu_sf"/>
</dbReference>
<evidence type="ECO:0000256" key="9">
    <source>
        <dbReference type="ARBA" id="ARBA00030397"/>
    </source>
</evidence>
<comment type="similarity">
    <text evidence="5">Belongs to the gamma-class carbonic anhydrase family.</text>
</comment>
<dbReference type="EMBL" id="JYON01000001">
    <property type="protein sequence ID" value="KJH73454.1"/>
    <property type="molecule type" value="Genomic_DNA"/>
</dbReference>
<evidence type="ECO:0000256" key="4">
    <source>
        <dbReference type="ARBA" id="ARBA00023587"/>
    </source>
</evidence>
<keyword evidence="3" id="KW-0120">Carbon dioxide fixation</keyword>
<dbReference type="InterPro" id="IPR017156">
    <property type="entry name" value="CcmM"/>
</dbReference>
<dbReference type="SUPFAM" id="SSF55239">
    <property type="entry name" value="RuBisCO, small subunit"/>
    <property type="match status" value="3"/>
</dbReference>
<dbReference type="PANTHER" id="PTHR43360">
    <property type="entry name" value="CARBON DIOXIDE CONCENTRATING MECHANISM PROTEIN CCMM"/>
    <property type="match status" value="1"/>
</dbReference>
<dbReference type="InterPro" id="IPR052265">
    <property type="entry name" value="Gamma-CA"/>
</dbReference>
<evidence type="ECO:0000259" key="13">
    <source>
        <dbReference type="SMART" id="SM00961"/>
    </source>
</evidence>
<evidence type="ECO:0000313" key="15">
    <source>
        <dbReference type="Proteomes" id="UP000032452"/>
    </source>
</evidence>
<evidence type="ECO:0000256" key="2">
    <source>
        <dbReference type="ARBA" id="ARBA00022737"/>
    </source>
</evidence>
<keyword evidence="2" id="KW-0677">Repeat</keyword>
<keyword evidence="7" id="KW-1282">Carboxysome</keyword>
<dbReference type="CDD" id="cd00710">
    <property type="entry name" value="LbH_gamma_CA"/>
    <property type="match status" value="1"/>
</dbReference>
<organism evidence="14 15">
    <name type="scientific">Aliterella atlantica CENA595</name>
    <dbReference type="NCBI Taxonomy" id="1618023"/>
    <lineage>
        <taxon>Bacteria</taxon>
        <taxon>Bacillati</taxon>
        <taxon>Cyanobacteriota</taxon>
        <taxon>Cyanophyceae</taxon>
        <taxon>Chroococcidiopsidales</taxon>
        <taxon>Aliterellaceae</taxon>
        <taxon>Aliterella</taxon>
    </lineage>
</organism>
<evidence type="ECO:0000256" key="7">
    <source>
        <dbReference type="ARBA" id="ARBA00023669"/>
    </source>
</evidence>
<dbReference type="Gene3D" id="2.160.10.10">
    <property type="entry name" value="Hexapeptide repeat proteins"/>
    <property type="match status" value="1"/>
</dbReference>
<feature type="binding site" evidence="10">
    <location>
        <position position="101"/>
    </location>
    <ligand>
        <name>Zn(2+)</name>
        <dbReference type="ChEBI" id="CHEBI:29105"/>
        <note>ligand shared between two neighboring subunits</note>
    </ligand>
</feature>
<evidence type="ECO:0000313" key="14">
    <source>
        <dbReference type="EMBL" id="KJH73454.1"/>
    </source>
</evidence>
<evidence type="ECO:0000256" key="12">
    <source>
        <dbReference type="SAM" id="MobiDB-lite"/>
    </source>
</evidence>
<evidence type="ECO:0000256" key="1">
    <source>
        <dbReference type="ARBA" id="ARBA00022531"/>
    </source>
</evidence>
<dbReference type="GO" id="GO:0015979">
    <property type="term" value="P:photosynthesis"/>
    <property type="evidence" value="ECO:0007669"/>
    <property type="project" value="UniProtKB-KW"/>
</dbReference>
<dbReference type="PIRSF" id="PIRSF037250">
    <property type="entry name" value="CcmM"/>
    <property type="match status" value="1"/>
</dbReference>
<feature type="binding site" description="in other chain" evidence="10">
    <location>
        <position position="74"/>
    </location>
    <ligand>
        <name>Zn(2+)</name>
        <dbReference type="ChEBI" id="CHEBI:29105"/>
        <note>ligand shared between two neighboring subunits</note>
    </ligand>
</feature>
<dbReference type="GO" id="GO:0031470">
    <property type="term" value="C:carboxysome"/>
    <property type="evidence" value="ECO:0007669"/>
    <property type="project" value="UniProtKB-SubCell"/>
</dbReference>
<dbReference type="Pfam" id="PF00101">
    <property type="entry name" value="RuBisCO_small"/>
    <property type="match status" value="3"/>
</dbReference>
<name>A0A0D8ZYB3_9CYAN</name>
<dbReference type="RefSeq" id="WP_045052802.1">
    <property type="nucleotide sequence ID" value="NZ_CAWMDP010000017.1"/>
</dbReference>
<dbReference type="Gene3D" id="3.30.190.10">
    <property type="entry name" value="Ribulose bisphosphate carboxylase, small subunit"/>
    <property type="match status" value="3"/>
</dbReference>
<feature type="domain" description="Ribulose bisphosphate carboxylase small subunit" evidence="13">
    <location>
        <begin position="461"/>
        <end position="553"/>
    </location>
</feature>
<comment type="subcellular location">
    <subcellularLocation>
        <location evidence="4">Carboxysome</location>
    </subcellularLocation>
</comment>
<reference evidence="14 15" key="1">
    <citation type="submission" date="2015-02" db="EMBL/GenBank/DDBJ databases">
        <title>Draft genome of a novel marine cyanobacterium (Chroococcales) isolated from South Atlantic Ocean.</title>
        <authorList>
            <person name="Rigonato J."/>
            <person name="Alvarenga D.O."/>
            <person name="Branco L.H."/>
            <person name="Varani A.M."/>
            <person name="Brandini F.P."/>
            <person name="Fiore M.F."/>
        </authorList>
    </citation>
    <scope>NUCLEOTIDE SEQUENCE [LARGE SCALE GENOMIC DNA]</scope>
    <source>
        <strain evidence="14 15">CENA595</strain>
    </source>
</reference>
<evidence type="ECO:0000256" key="5">
    <source>
        <dbReference type="ARBA" id="ARBA00023595"/>
    </source>
</evidence>
<keyword evidence="10" id="KW-0479">Metal-binding</keyword>
<sequence length="555" mass="60991">MAVRSPAAPPTPAPSIGEPKIHETAYVHSFSNIVGDVRIGADVLVSPGTSITADKGHPFIIGDGTNIQDGVVIHGLDRGRVVGDDNNSYSVWVGKNVSITHMALIHGPAYIGDNCFIGFRSTVFNARIGSGCIVMMHALIQDVEVPAGKYVPSGSVIVNQQQADNLPDVQESDMKFATHIVGINDALRSDYQQADKFTPVKSVREEISKGGDRMIQYNNRTSYSSTSSINEEVQDQIRNLLAQGYRIGMEHADARRFQTSSWQSCAPIESKREADVFRELESCLDEHQGEYVRLLGIDTKSRKRVLESIIQRPGDRPGDGRVTSSASSGFKSSYSSNSSYSSSGSSKLSPETVDQVRHILSQGYKVGTEHADKRRFQTSSWQSCSPIDSKQESTVIAALEECMDNHSGEYVRLIGIDTKSKRRTLEAIIQRPDGNNQSTTTSSSNGYRPAASKPQEQSYSNYSSSSSSLSSEVADQVRQLLAQGYTISTEYADERRFKTSSWQSGGVIQTKQQSQVMAELENRSAEQRNAYVRLIGIDPKAKRRVVEMIIQRPGK</sequence>
<dbReference type="CDD" id="cd00307">
    <property type="entry name" value="RuBisCO_small_like"/>
    <property type="match status" value="3"/>
</dbReference>
<keyword evidence="11" id="KW-1015">Disulfide bond</keyword>
<feature type="domain" description="Ribulose bisphosphate carboxylase small subunit" evidence="13">
    <location>
        <begin position="341"/>
        <end position="432"/>
    </location>
</feature>
<feature type="compositionally biased region" description="Low complexity" evidence="12">
    <location>
        <begin position="324"/>
        <end position="349"/>
    </location>
</feature>
<feature type="compositionally biased region" description="Low complexity" evidence="12">
    <location>
        <begin position="458"/>
        <end position="467"/>
    </location>
</feature>
<protein>
    <recommendedName>
        <fullName evidence="6">Carboxysome assembly protein CcmM</fullName>
    </recommendedName>
    <alternativeName>
        <fullName evidence="9">Carbon dioxide concentrating mechanism protein CcmM</fullName>
    </alternativeName>
</protein>
<feature type="disulfide bond" evidence="11">
    <location>
        <begin position="384"/>
        <end position="402"/>
    </location>
</feature>
<evidence type="ECO:0000256" key="8">
    <source>
        <dbReference type="ARBA" id="ARBA00024446"/>
    </source>
</evidence>
<keyword evidence="8" id="KW-1283">Bacterial microcompartment</keyword>
<evidence type="ECO:0000256" key="6">
    <source>
        <dbReference type="ARBA" id="ARBA00023636"/>
    </source>
</evidence>
<evidence type="ECO:0000256" key="11">
    <source>
        <dbReference type="PIRSR" id="PIRSR037250-53"/>
    </source>
</evidence>
<feature type="domain" description="Ribulose bisphosphate carboxylase small subunit" evidence="13">
    <location>
        <begin position="223"/>
        <end position="313"/>
    </location>
</feature>
<feature type="disulfide bond" evidence="11">
    <location>
        <begin position="265"/>
        <end position="283"/>
    </location>
</feature>
<accession>A0A0D8ZYB3</accession>
<dbReference type="InterPro" id="IPR000894">
    <property type="entry name" value="RuBisCO_ssu_dom"/>
</dbReference>
<dbReference type="AlphaFoldDB" id="A0A0D8ZYB3"/>
<dbReference type="GO" id="GO:0043886">
    <property type="term" value="F:structural constituent of carboxysome shell"/>
    <property type="evidence" value="ECO:0007669"/>
    <property type="project" value="InterPro"/>
</dbReference>
<keyword evidence="10" id="KW-0862">Zinc</keyword>
<dbReference type="STRING" id="1618023.UH38_01375"/>